<dbReference type="Gene3D" id="3.40.525.10">
    <property type="entry name" value="CRAL-TRIO lipid binding domain"/>
    <property type="match status" value="1"/>
</dbReference>
<dbReference type="AlphaFoldDB" id="A0A2J8A2Z5"/>
<feature type="region of interest" description="Disordered" evidence="1">
    <location>
        <begin position="302"/>
        <end position="364"/>
    </location>
</feature>
<dbReference type="Pfam" id="PF00650">
    <property type="entry name" value="CRAL_TRIO"/>
    <property type="match status" value="1"/>
</dbReference>
<keyword evidence="4" id="KW-1185">Reference proteome</keyword>
<dbReference type="Proteomes" id="UP000236333">
    <property type="component" value="Unassembled WGS sequence"/>
</dbReference>
<protein>
    <recommendedName>
        <fullName evidence="2">CRAL-TRIO domain-containing protein</fullName>
    </recommendedName>
</protein>
<dbReference type="OrthoDB" id="1434354at2759"/>
<dbReference type="InterPro" id="IPR036865">
    <property type="entry name" value="CRAL-TRIO_dom_sf"/>
</dbReference>
<organism evidence="3 4">
    <name type="scientific">Tetrabaena socialis</name>
    <dbReference type="NCBI Taxonomy" id="47790"/>
    <lineage>
        <taxon>Eukaryota</taxon>
        <taxon>Viridiplantae</taxon>
        <taxon>Chlorophyta</taxon>
        <taxon>core chlorophytes</taxon>
        <taxon>Chlorophyceae</taxon>
        <taxon>CS clade</taxon>
        <taxon>Chlamydomonadales</taxon>
        <taxon>Tetrabaenaceae</taxon>
        <taxon>Tetrabaena</taxon>
    </lineage>
</organism>
<feature type="compositionally biased region" description="Low complexity" evidence="1">
    <location>
        <begin position="276"/>
        <end position="285"/>
    </location>
</feature>
<name>A0A2J8A2Z5_9CHLO</name>
<sequence length="364" mass="37501">MAPPPAHPTYRFISKVRLDAERNQLWRAQVRVKGADGSVKIHNGGKWLDPRKAALQADDLLVCLYGEEKPLNLPDEMPDERRAALAVMDVEELKVELLSGPIFASGGSAYRGVSFNRPNNSWHARIKVQRLLLPVEADEETAAGKSEGRLEGRARGNGQSDNHVDQAAHTLLFRGIWAAVQPLLQERTRKKIIILGSDYLQELTRIVPIDRLPTVLGGTAPLDAAYSSVGPWSKAAEAEAEAEAEAVTVPEADREPAAAAVPAEQPAAGGGPAAPAPAGQAGPTTAAAAQVEAVVAADGPAAAAQGSAPQEATEAGAAAAVAEGGRGGSPGADGSMSVSTAQAGSGKVLVDGEGEGGKSEVQGP</sequence>
<feature type="compositionally biased region" description="Low complexity" evidence="1">
    <location>
        <begin position="257"/>
        <end position="267"/>
    </location>
</feature>
<comment type="caution">
    <text evidence="3">The sequence shown here is derived from an EMBL/GenBank/DDBJ whole genome shotgun (WGS) entry which is preliminary data.</text>
</comment>
<evidence type="ECO:0000259" key="2">
    <source>
        <dbReference type="PROSITE" id="PS50191"/>
    </source>
</evidence>
<dbReference type="SUPFAM" id="SSF52087">
    <property type="entry name" value="CRAL/TRIO domain"/>
    <property type="match status" value="1"/>
</dbReference>
<reference evidence="3 4" key="1">
    <citation type="journal article" date="2017" name="Mol. Biol. Evol.">
        <title>The 4-celled Tetrabaena socialis nuclear genome reveals the essential components for genetic control of cell number at the origin of multicellularity in the volvocine lineage.</title>
        <authorList>
            <person name="Featherston J."/>
            <person name="Arakaki Y."/>
            <person name="Hanschen E.R."/>
            <person name="Ferris P.J."/>
            <person name="Michod R.E."/>
            <person name="Olson B.J.S.C."/>
            <person name="Nozaki H."/>
            <person name="Durand P.M."/>
        </authorList>
    </citation>
    <scope>NUCLEOTIDE SEQUENCE [LARGE SCALE GENOMIC DNA]</scope>
    <source>
        <strain evidence="3 4">NIES-571</strain>
    </source>
</reference>
<evidence type="ECO:0000313" key="4">
    <source>
        <dbReference type="Proteomes" id="UP000236333"/>
    </source>
</evidence>
<dbReference type="CDD" id="cd00170">
    <property type="entry name" value="SEC14"/>
    <property type="match status" value="1"/>
</dbReference>
<dbReference type="EMBL" id="PGGS01000209">
    <property type="protein sequence ID" value="PNH06886.1"/>
    <property type="molecule type" value="Genomic_DNA"/>
</dbReference>
<feature type="region of interest" description="Disordered" evidence="1">
    <location>
        <begin position="139"/>
        <end position="161"/>
    </location>
</feature>
<feature type="region of interest" description="Disordered" evidence="1">
    <location>
        <begin position="252"/>
        <end position="285"/>
    </location>
</feature>
<proteinExistence type="predicted"/>
<accession>A0A2J8A2Z5</accession>
<dbReference type="InterPro" id="IPR001251">
    <property type="entry name" value="CRAL-TRIO_dom"/>
</dbReference>
<evidence type="ECO:0000256" key="1">
    <source>
        <dbReference type="SAM" id="MobiDB-lite"/>
    </source>
</evidence>
<gene>
    <name evidence="3" type="ORF">TSOC_006683</name>
</gene>
<dbReference type="PROSITE" id="PS50191">
    <property type="entry name" value="CRAL_TRIO"/>
    <property type="match status" value="1"/>
</dbReference>
<feature type="domain" description="CRAL-TRIO" evidence="2">
    <location>
        <begin position="172"/>
        <end position="224"/>
    </location>
</feature>
<evidence type="ECO:0000313" key="3">
    <source>
        <dbReference type="EMBL" id="PNH06886.1"/>
    </source>
</evidence>
<feature type="compositionally biased region" description="Low complexity" evidence="1">
    <location>
        <begin position="302"/>
        <end position="323"/>
    </location>
</feature>